<keyword evidence="4" id="KW-1185">Reference proteome</keyword>
<protein>
    <submittedName>
        <fullName evidence="3">Heavy-metal-associated domain-containing protein</fullName>
    </submittedName>
</protein>
<evidence type="ECO:0000259" key="2">
    <source>
        <dbReference type="PROSITE" id="PS50846"/>
    </source>
</evidence>
<dbReference type="InterPro" id="IPR017969">
    <property type="entry name" value="Heavy-metal-associated_CS"/>
</dbReference>
<evidence type="ECO:0000313" key="4">
    <source>
        <dbReference type="Proteomes" id="UP000627446"/>
    </source>
</evidence>
<dbReference type="AlphaFoldDB" id="A0A923HLB4"/>
<accession>A0A923HLB4</accession>
<dbReference type="RefSeq" id="WP_186914408.1">
    <property type="nucleotide sequence ID" value="NZ_JACOFZ010000001.1"/>
</dbReference>
<gene>
    <name evidence="3" type="ORF">H8K36_07160</name>
</gene>
<feature type="domain" description="HMA" evidence="2">
    <location>
        <begin position="1"/>
        <end position="63"/>
    </location>
</feature>
<dbReference type="GO" id="GO:0046872">
    <property type="term" value="F:metal ion binding"/>
    <property type="evidence" value="ECO:0007669"/>
    <property type="project" value="UniProtKB-KW"/>
</dbReference>
<comment type="caution">
    <text evidence="3">The sequence shown here is derived from an EMBL/GenBank/DDBJ whole genome shotgun (WGS) entry which is preliminary data.</text>
</comment>
<sequence>MPVFQIADMTCKHCEATITKTVKDIDAQAQVIIDLAAHTAKIKSQHNIDVIEKAISDAGFTPVRQA</sequence>
<dbReference type="Pfam" id="PF00403">
    <property type="entry name" value="HMA"/>
    <property type="match status" value="1"/>
</dbReference>
<organism evidence="3 4">
    <name type="scientific">Undibacterium nitidum</name>
    <dbReference type="NCBI Taxonomy" id="2762298"/>
    <lineage>
        <taxon>Bacteria</taxon>
        <taxon>Pseudomonadati</taxon>
        <taxon>Pseudomonadota</taxon>
        <taxon>Betaproteobacteria</taxon>
        <taxon>Burkholderiales</taxon>
        <taxon>Oxalobacteraceae</taxon>
        <taxon>Undibacterium</taxon>
    </lineage>
</organism>
<dbReference type="EMBL" id="JACOFZ010000001">
    <property type="protein sequence ID" value="MBC3881142.1"/>
    <property type="molecule type" value="Genomic_DNA"/>
</dbReference>
<dbReference type="Gene3D" id="3.30.70.100">
    <property type="match status" value="1"/>
</dbReference>
<dbReference type="PROSITE" id="PS01047">
    <property type="entry name" value="HMA_1"/>
    <property type="match status" value="1"/>
</dbReference>
<proteinExistence type="predicted"/>
<dbReference type="SUPFAM" id="SSF55008">
    <property type="entry name" value="HMA, heavy metal-associated domain"/>
    <property type="match status" value="1"/>
</dbReference>
<dbReference type="PROSITE" id="PS50846">
    <property type="entry name" value="HMA_2"/>
    <property type="match status" value="1"/>
</dbReference>
<dbReference type="CDD" id="cd00371">
    <property type="entry name" value="HMA"/>
    <property type="match status" value="1"/>
</dbReference>
<dbReference type="Proteomes" id="UP000627446">
    <property type="component" value="Unassembled WGS sequence"/>
</dbReference>
<evidence type="ECO:0000256" key="1">
    <source>
        <dbReference type="ARBA" id="ARBA00022723"/>
    </source>
</evidence>
<dbReference type="InterPro" id="IPR006121">
    <property type="entry name" value="HMA_dom"/>
</dbReference>
<name>A0A923HLB4_9BURK</name>
<reference evidence="3" key="1">
    <citation type="submission" date="2020-08" db="EMBL/GenBank/DDBJ databases">
        <title>Novel species isolated from subtropical streams in China.</title>
        <authorList>
            <person name="Lu H."/>
        </authorList>
    </citation>
    <scope>NUCLEOTIDE SEQUENCE</scope>
    <source>
        <strain evidence="3">LX22W</strain>
    </source>
</reference>
<keyword evidence="1" id="KW-0479">Metal-binding</keyword>
<dbReference type="InterPro" id="IPR036163">
    <property type="entry name" value="HMA_dom_sf"/>
</dbReference>
<evidence type="ECO:0000313" key="3">
    <source>
        <dbReference type="EMBL" id="MBC3881142.1"/>
    </source>
</evidence>